<dbReference type="InterPro" id="IPR000847">
    <property type="entry name" value="LysR_HTH_N"/>
</dbReference>
<evidence type="ECO:0000256" key="4">
    <source>
        <dbReference type="ARBA" id="ARBA00023163"/>
    </source>
</evidence>
<evidence type="ECO:0000313" key="7">
    <source>
        <dbReference type="Proteomes" id="UP001528040"/>
    </source>
</evidence>
<accession>A0ABT4VXI2</accession>
<keyword evidence="3" id="KW-0238">DNA-binding</keyword>
<evidence type="ECO:0000256" key="3">
    <source>
        <dbReference type="ARBA" id="ARBA00023125"/>
    </source>
</evidence>
<organism evidence="6 7">
    <name type="scientific">Aliiroseovarius salicola</name>
    <dbReference type="NCBI Taxonomy" id="3009082"/>
    <lineage>
        <taxon>Bacteria</taxon>
        <taxon>Pseudomonadati</taxon>
        <taxon>Pseudomonadota</taxon>
        <taxon>Alphaproteobacteria</taxon>
        <taxon>Rhodobacterales</taxon>
        <taxon>Paracoccaceae</taxon>
        <taxon>Aliiroseovarius</taxon>
    </lineage>
</organism>
<evidence type="ECO:0000259" key="5">
    <source>
        <dbReference type="PROSITE" id="PS50931"/>
    </source>
</evidence>
<keyword evidence="2" id="KW-0805">Transcription regulation</keyword>
<comment type="caution">
    <text evidence="6">The sequence shown here is derived from an EMBL/GenBank/DDBJ whole genome shotgun (WGS) entry which is preliminary data.</text>
</comment>
<dbReference type="PANTHER" id="PTHR30537:SF79">
    <property type="entry name" value="TRANSCRIPTIONAL REGULATOR-RELATED"/>
    <property type="match status" value="1"/>
</dbReference>
<gene>
    <name evidence="6" type="ORF">O2N63_02430</name>
</gene>
<dbReference type="Proteomes" id="UP001528040">
    <property type="component" value="Unassembled WGS sequence"/>
</dbReference>
<dbReference type="SUPFAM" id="SSF53850">
    <property type="entry name" value="Periplasmic binding protein-like II"/>
    <property type="match status" value="1"/>
</dbReference>
<name>A0ABT4VXI2_9RHOB</name>
<keyword evidence="4" id="KW-0804">Transcription</keyword>
<dbReference type="SUPFAM" id="SSF46785">
    <property type="entry name" value="Winged helix' DNA-binding domain"/>
    <property type="match status" value="1"/>
</dbReference>
<dbReference type="InterPro" id="IPR058163">
    <property type="entry name" value="LysR-type_TF_proteobact-type"/>
</dbReference>
<keyword evidence="7" id="KW-1185">Reference proteome</keyword>
<dbReference type="Pfam" id="PF03466">
    <property type="entry name" value="LysR_substrate"/>
    <property type="match status" value="1"/>
</dbReference>
<protein>
    <submittedName>
        <fullName evidence="6">LysR family transcriptional regulator</fullName>
    </submittedName>
</protein>
<evidence type="ECO:0000256" key="1">
    <source>
        <dbReference type="ARBA" id="ARBA00009437"/>
    </source>
</evidence>
<proteinExistence type="inferred from homology"/>
<dbReference type="RefSeq" id="WP_271052518.1">
    <property type="nucleotide sequence ID" value="NZ_JAQIIO010000001.1"/>
</dbReference>
<dbReference type="PRINTS" id="PR00039">
    <property type="entry name" value="HTHLYSR"/>
</dbReference>
<dbReference type="Gene3D" id="1.10.10.10">
    <property type="entry name" value="Winged helix-like DNA-binding domain superfamily/Winged helix DNA-binding domain"/>
    <property type="match status" value="1"/>
</dbReference>
<evidence type="ECO:0000313" key="6">
    <source>
        <dbReference type="EMBL" id="MDA5092931.1"/>
    </source>
</evidence>
<feature type="domain" description="HTH lysR-type" evidence="5">
    <location>
        <begin position="7"/>
        <end position="64"/>
    </location>
</feature>
<dbReference type="PANTHER" id="PTHR30537">
    <property type="entry name" value="HTH-TYPE TRANSCRIPTIONAL REGULATOR"/>
    <property type="match status" value="1"/>
</dbReference>
<evidence type="ECO:0000256" key="2">
    <source>
        <dbReference type="ARBA" id="ARBA00023015"/>
    </source>
</evidence>
<dbReference type="InterPro" id="IPR036388">
    <property type="entry name" value="WH-like_DNA-bd_sf"/>
</dbReference>
<reference evidence="6 7" key="1">
    <citation type="submission" date="2023-01" db="EMBL/GenBank/DDBJ databases">
        <authorList>
            <person name="Yoon J.-W."/>
        </authorList>
    </citation>
    <scope>NUCLEOTIDE SEQUENCE [LARGE SCALE GENOMIC DNA]</scope>
    <source>
        <strain evidence="6 7">KMU-50</strain>
    </source>
</reference>
<dbReference type="InterPro" id="IPR036390">
    <property type="entry name" value="WH_DNA-bd_sf"/>
</dbReference>
<dbReference type="Gene3D" id="3.40.190.10">
    <property type="entry name" value="Periplasmic binding protein-like II"/>
    <property type="match status" value="2"/>
</dbReference>
<dbReference type="PROSITE" id="PS50931">
    <property type="entry name" value="HTH_LYSR"/>
    <property type="match status" value="1"/>
</dbReference>
<dbReference type="InterPro" id="IPR005119">
    <property type="entry name" value="LysR_subst-bd"/>
</dbReference>
<dbReference type="EMBL" id="JAQIIO010000001">
    <property type="protein sequence ID" value="MDA5092931.1"/>
    <property type="molecule type" value="Genomic_DNA"/>
</dbReference>
<comment type="similarity">
    <text evidence="1">Belongs to the LysR transcriptional regulatory family.</text>
</comment>
<dbReference type="Pfam" id="PF00126">
    <property type="entry name" value="HTH_1"/>
    <property type="match status" value="1"/>
</dbReference>
<sequence>MDWRDIPSLSALRAFEATARHGSFSAAARELNVTHAAIAQHVRALEAEFGQDLVFRAGVGMELTDAGQVLAQALGEGFASIANGVRQMRKAGDSRPLRVTLTHAFAENWIMPRLGGFWATHPDIPLVLVPAQESVDLRLQGFDLALRYGRGNWPNTRSELLVPAAFVIVGRPELLCGVSPKDDAELCALPWLIDEGWPEQNLYMEELGVTADQAKITKFATYPMTLAAVRSGLGVSVLKRPMVEADLAAGELVALRELPATDLGYYIVTPNGRPSDHARTFIRWLKSIE</sequence>